<sequence length="56" mass="5899">MFGVPGAPAPSAPGSESRFEQFRQTPAFPVLIHTALFAAGIAFIQSSVIELLSPQL</sequence>
<dbReference type="EMBL" id="CCBQ010000042">
    <property type="protein sequence ID" value="CDO94955.1"/>
    <property type="molecule type" value="Genomic_DNA"/>
</dbReference>
<dbReference type="InterPro" id="IPR020266">
    <property type="entry name" value="Tom6"/>
</dbReference>
<evidence type="ECO:0000313" key="2">
    <source>
        <dbReference type="EMBL" id="CDO94955.1"/>
    </source>
</evidence>
<feature type="transmembrane region" description="Helical" evidence="1">
    <location>
        <begin position="30"/>
        <end position="52"/>
    </location>
</feature>
<keyword evidence="3" id="KW-1185">Reference proteome</keyword>
<gene>
    <name evidence="2" type="ORF">KLDO_g3206B</name>
</gene>
<dbReference type="AlphaFoldDB" id="A0A0A8L9U1"/>
<proteinExistence type="predicted"/>
<organism evidence="2 3">
    <name type="scientific">Kluyveromyces dobzhanskii CBS 2104</name>
    <dbReference type="NCBI Taxonomy" id="1427455"/>
    <lineage>
        <taxon>Eukaryota</taxon>
        <taxon>Fungi</taxon>
        <taxon>Dikarya</taxon>
        <taxon>Ascomycota</taxon>
        <taxon>Saccharomycotina</taxon>
        <taxon>Saccharomycetes</taxon>
        <taxon>Saccharomycetales</taxon>
        <taxon>Saccharomycetaceae</taxon>
        <taxon>Kluyveromyces</taxon>
    </lineage>
</organism>
<protein>
    <submittedName>
        <fullName evidence="2">WGS project CCBQ000000000 data, contig 00011</fullName>
    </submittedName>
</protein>
<keyword evidence="1" id="KW-1133">Transmembrane helix</keyword>
<dbReference type="OrthoDB" id="3991365at2759"/>
<comment type="caution">
    <text evidence="2">The sequence shown here is derived from an EMBL/GenBank/DDBJ whole genome shotgun (WGS) entry which is preliminary data.</text>
</comment>
<evidence type="ECO:0000313" key="3">
    <source>
        <dbReference type="Proteomes" id="UP000031516"/>
    </source>
</evidence>
<dbReference type="GO" id="GO:0005742">
    <property type="term" value="C:mitochondrial outer membrane translocase complex"/>
    <property type="evidence" value="ECO:0007669"/>
    <property type="project" value="InterPro"/>
</dbReference>
<evidence type="ECO:0000256" key="1">
    <source>
        <dbReference type="SAM" id="Phobius"/>
    </source>
</evidence>
<accession>A0A0A8L9U1</accession>
<keyword evidence="1" id="KW-0472">Membrane</keyword>
<reference evidence="2 3" key="1">
    <citation type="submission" date="2014-03" db="EMBL/GenBank/DDBJ databases">
        <title>The genome of Kluyveromyces dobzhanskii.</title>
        <authorList>
            <person name="Nystedt B."/>
            <person name="Astrom S."/>
        </authorList>
    </citation>
    <scope>NUCLEOTIDE SEQUENCE [LARGE SCALE GENOMIC DNA]</scope>
    <source>
        <strain evidence="2 3">CBS 2104</strain>
    </source>
</reference>
<name>A0A0A8L9U1_9SACH</name>
<dbReference type="Pfam" id="PF17112">
    <property type="entry name" value="Tom6"/>
    <property type="match status" value="1"/>
</dbReference>
<keyword evidence="1" id="KW-0812">Transmembrane</keyword>
<dbReference type="GO" id="GO:0030150">
    <property type="term" value="P:protein import into mitochondrial matrix"/>
    <property type="evidence" value="ECO:0007669"/>
    <property type="project" value="InterPro"/>
</dbReference>
<dbReference type="Proteomes" id="UP000031516">
    <property type="component" value="Unassembled WGS sequence"/>
</dbReference>